<dbReference type="Proteomes" id="UP000199417">
    <property type="component" value="Unassembled WGS sequence"/>
</dbReference>
<evidence type="ECO:0000313" key="3">
    <source>
        <dbReference type="Proteomes" id="UP000199417"/>
    </source>
</evidence>
<organism evidence="2 3">
    <name type="scientific">Rhodococcus tukisamuensis</name>
    <dbReference type="NCBI Taxonomy" id="168276"/>
    <lineage>
        <taxon>Bacteria</taxon>
        <taxon>Bacillati</taxon>
        <taxon>Actinomycetota</taxon>
        <taxon>Actinomycetes</taxon>
        <taxon>Mycobacteriales</taxon>
        <taxon>Nocardiaceae</taxon>
        <taxon>Rhodococcus</taxon>
    </lineage>
</organism>
<proteinExistence type="predicted"/>
<dbReference type="AlphaFoldDB" id="A0A1G6X9Y3"/>
<evidence type="ECO:0000256" key="1">
    <source>
        <dbReference type="SAM" id="SignalP"/>
    </source>
</evidence>
<reference evidence="2 3" key="1">
    <citation type="submission" date="2016-10" db="EMBL/GenBank/DDBJ databases">
        <authorList>
            <person name="de Groot N.N."/>
        </authorList>
    </citation>
    <scope>NUCLEOTIDE SEQUENCE [LARGE SCALE GENOMIC DNA]</scope>
    <source>
        <strain evidence="2 3">JCM 11308</strain>
    </source>
</reference>
<feature type="signal peptide" evidence="1">
    <location>
        <begin position="1"/>
        <end position="28"/>
    </location>
</feature>
<dbReference type="RefSeq" id="WP_139191204.1">
    <property type="nucleotide sequence ID" value="NZ_FNAB01000006.1"/>
</dbReference>
<dbReference type="EMBL" id="FNAB01000006">
    <property type="protein sequence ID" value="SDD74901.1"/>
    <property type="molecule type" value="Genomic_DNA"/>
</dbReference>
<name>A0A1G6X9Y3_9NOCA</name>
<gene>
    <name evidence="2" type="ORF">SAMN05444580_106137</name>
</gene>
<accession>A0A1G6X9Y3</accession>
<feature type="chain" id="PRO_5011437763" evidence="1">
    <location>
        <begin position="29"/>
        <end position="181"/>
    </location>
</feature>
<sequence>MGISAKRAIAGGVAAVAIGIGVAAPAGATTDPPAPVTTFAAGAGVGDIAAPQGMTSQALIAAWNAGVPIYEEVGTKDYPGTKSSNPRTEYRRVFDINALSSPTTKFVGAGPVAPDTFWVDPGVLTSWIRVNMRESWHANVGSPIWESDLTELKFTRSPLVKLPDGGPGVGIALVTYATGSS</sequence>
<protein>
    <submittedName>
        <fullName evidence="2">Uncharacterized protein</fullName>
    </submittedName>
</protein>
<keyword evidence="1" id="KW-0732">Signal</keyword>
<keyword evidence="3" id="KW-1185">Reference proteome</keyword>
<evidence type="ECO:0000313" key="2">
    <source>
        <dbReference type="EMBL" id="SDD74901.1"/>
    </source>
</evidence>